<keyword evidence="3" id="KW-0560">Oxidoreductase</keyword>
<evidence type="ECO:0000256" key="3">
    <source>
        <dbReference type="ARBA" id="ARBA00023002"/>
    </source>
</evidence>
<evidence type="ECO:0000256" key="2">
    <source>
        <dbReference type="ARBA" id="ARBA00022643"/>
    </source>
</evidence>
<dbReference type="InterPro" id="IPR000415">
    <property type="entry name" value="Nitroreductase-like"/>
</dbReference>
<name>A0A3D9DZS9_9GAMM</name>
<dbReference type="PANTHER" id="PTHR23026">
    <property type="entry name" value="NADPH NITROREDUCTASE"/>
    <property type="match status" value="1"/>
</dbReference>
<accession>A0A3D9DZS9</accession>
<keyword evidence="6" id="KW-1185">Reference proteome</keyword>
<dbReference type="AlphaFoldDB" id="A0A3D9DZS9"/>
<gene>
    <name evidence="5" type="ORF">C8D72_0843</name>
</gene>
<dbReference type="OrthoDB" id="9773807at2"/>
<dbReference type="RefSeq" id="WP_115853101.1">
    <property type="nucleotide sequence ID" value="NZ_QRDJ01000006.1"/>
</dbReference>
<dbReference type="GO" id="GO:0016491">
    <property type="term" value="F:oxidoreductase activity"/>
    <property type="evidence" value="ECO:0007669"/>
    <property type="project" value="UniProtKB-KW"/>
</dbReference>
<evidence type="ECO:0000313" key="6">
    <source>
        <dbReference type="Proteomes" id="UP000256334"/>
    </source>
</evidence>
<dbReference type="NCBIfam" id="TIGR02476">
    <property type="entry name" value="BluB"/>
    <property type="match status" value="1"/>
</dbReference>
<dbReference type="PANTHER" id="PTHR23026:SF90">
    <property type="entry name" value="IODOTYROSINE DEIODINASE 1"/>
    <property type="match status" value="1"/>
</dbReference>
<comment type="caution">
    <text evidence="5">The sequence shown here is derived from an EMBL/GenBank/DDBJ whole genome shotgun (WGS) entry which is preliminary data.</text>
</comment>
<protein>
    <submittedName>
        <fullName evidence="5">Cob(II)yrinic acid a,c-diamide reductase</fullName>
    </submittedName>
</protein>
<dbReference type="InterPro" id="IPR029479">
    <property type="entry name" value="Nitroreductase"/>
</dbReference>
<proteinExistence type="predicted"/>
<sequence>MNDHAYSEAEKAAIYRVIRERRDMRHFLPDSVDPDVIRRMLEAAHDAPSVGYMQPWRFVCIRDPSLREAMARLVDDERQATAQALDERGQAFLELKVEGIRECPELWVVALCEAREQYVFGRRTLNEMDLASASCAIQNLWLAGRAEGIGVGWVSLFDPEALKSLINAPEGAWPIAILCMGHVEAFYSAPMLEEKGWDQRRSLAALMGIDGWPE</sequence>
<dbReference type="InterPro" id="IPR050627">
    <property type="entry name" value="Nitroreductase/BluB"/>
</dbReference>
<dbReference type="InterPro" id="IPR012825">
    <property type="entry name" value="BluB"/>
</dbReference>
<dbReference type="Proteomes" id="UP000256334">
    <property type="component" value="Unassembled WGS sequence"/>
</dbReference>
<dbReference type="Pfam" id="PF00881">
    <property type="entry name" value="Nitroreductase"/>
    <property type="match status" value="1"/>
</dbReference>
<organism evidence="5 6">
    <name type="scientific">Kushneria indalinina DSM 14324</name>
    <dbReference type="NCBI Taxonomy" id="1122140"/>
    <lineage>
        <taxon>Bacteria</taxon>
        <taxon>Pseudomonadati</taxon>
        <taxon>Pseudomonadota</taxon>
        <taxon>Gammaproteobacteria</taxon>
        <taxon>Oceanospirillales</taxon>
        <taxon>Halomonadaceae</taxon>
        <taxon>Kushneria</taxon>
    </lineage>
</organism>
<keyword evidence="2" id="KW-0288">FMN</keyword>
<evidence type="ECO:0000313" key="5">
    <source>
        <dbReference type="EMBL" id="REC96165.1"/>
    </source>
</evidence>
<evidence type="ECO:0000259" key="4">
    <source>
        <dbReference type="Pfam" id="PF00881"/>
    </source>
</evidence>
<dbReference type="EMBL" id="QRDJ01000006">
    <property type="protein sequence ID" value="REC96165.1"/>
    <property type="molecule type" value="Genomic_DNA"/>
</dbReference>
<feature type="domain" description="Nitroreductase" evidence="4">
    <location>
        <begin position="18"/>
        <end position="182"/>
    </location>
</feature>
<keyword evidence="1" id="KW-0285">Flavoprotein</keyword>
<evidence type="ECO:0000256" key="1">
    <source>
        <dbReference type="ARBA" id="ARBA00022630"/>
    </source>
</evidence>
<reference evidence="5 6" key="1">
    <citation type="submission" date="2018-07" db="EMBL/GenBank/DDBJ databases">
        <title>Genomic Encyclopedia of Type Strains, Phase IV (KMG-IV): sequencing the most valuable type-strain genomes for metagenomic binning, comparative biology and taxonomic classification.</title>
        <authorList>
            <person name="Goeker M."/>
        </authorList>
    </citation>
    <scope>NUCLEOTIDE SEQUENCE [LARGE SCALE GENOMIC DNA]</scope>
    <source>
        <strain evidence="5 6">DSM 14324</strain>
    </source>
</reference>
<dbReference type="SUPFAM" id="SSF55469">
    <property type="entry name" value="FMN-dependent nitroreductase-like"/>
    <property type="match status" value="1"/>
</dbReference>
<dbReference type="Gene3D" id="3.40.109.10">
    <property type="entry name" value="NADH Oxidase"/>
    <property type="match status" value="1"/>
</dbReference>